<dbReference type="OrthoDB" id="8196546at2759"/>
<organism evidence="3">
    <name type="scientific">Schistocephalus solidus</name>
    <name type="common">Tapeworm</name>
    <dbReference type="NCBI Taxonomy" id="70667"/>
    <lineage>
        <taxon>Eukaryota</taxon>
        <taxon>Metazoa</taxon>
        <taxon>Spiralia</taxon>
        <taxon>Lophotrochozoa</taxon>
        <taxon>Platyhelminthes</taxon>
        <taxon>Cestoda</taxon>
        <taxon>Eucestoda</taxon>
        <taxon>Diphyllobothriidea</taxon>
        <taxon>Diphyllobothriidae</taxon>
        <taxon>Schistocephalus</taxon>
    </lineage>
</organism>
<reference evidence="3" key="1">
    <citation type="submission" date="2016-06" db="UniProtKB">
        <authorList>
            <consortium name="WormBaseParasite"/>
        </authorList>
    </citation>
    <scope>IDENTIFICATION</scope>
</reference>
<dbReference type="WBParaSite" id="SSLN_0000450501-mRNA-1">
    <property type="protein sequence ID" value="SSLN_0000450501-mRNA-1"/>
    <property type="gene ID" value="SSLN_0000450501"/>
</dbReference>
<proteinExistence type="predicted"/>
<evidence type="ECO:0000313" key="2">
    <source>
        <dbReference type="Proteomes" id="UP000275846"/>
    </source>
</evidence>
<evidence type="ECO:0000313" key="3">
    <source>
        <dbReference type="WBParaSite" id="SSLN_0000450501-mRNA-1"/>
    </source>
</evidence>
<dbReference type="Proteomes" id="UP000275846">
    <property type="component" value="Unassembled WGS sequence"/>
</dbReference>
<dbReference type="EMBL" id="UYSU01032837">
    <property type="protein sequence ID" value="VDL90743.1"/>
    <property type="molecule type" value="Genomic_DNA"/>
</dbReference>
<dbReference type="PANTHER" id="PTHR47027:SF26">
    <property type="entry name" value="REVERSE TRANSCRIPTASE DOMAIN-CONTAINING PROTEIN"/>
    <property type="match status" value="1"/>
</dbReference>
<evidence type="ECO:0000313" key="1">
    <source>
        <dbReference type="EMBL" id="VDL90743.1"/>
    </source>
</evidence>
<keyword evidence="2" id="KW-1185">Reference proteome</keyword>
<sequence length="198" mass="22595">MDAYPVEQPGIHITYRTDAHLLNSRCMQAPTRVSATTAHNLLFADDCALNTVTEVDIRRSIDLFAAGSANFGFTIITGKTVIVHQPTLSTEYNAPESMSTAFGRLQASVRNRHGIPLNTKLKMYNAVVLTTLLYKVETWTIYSNQARKLNHFHLSCLRKILKLSWQDRILERTGILRIHAMLRQMRLRWSGHFIENGR</sequence>
<accession>A0A183SJG0</accession>
<dbReference type="PANTHER" id="PTHR47027">
    <property type="entry name" value="REVERSE TRANSCRIPTASE DOMAIN-CONTAINING PROTEIN"/>
    <property type="match status" value="1"/>
</dbReference>
<protein>
    <submittedName>
        <fullName evidence="3">Reverse transcriptase domain-containing protein</fullName>
    </submittedName>
</protein>
<reference evidence="1 2" key="2">
    <citation type="submission" date="2018-11" db="EMBL/GenBank/DDBJ databases">
        <authorList>
            <consortium name="Pathogen Informatics"/>
        </authorList>
    </citation>
    <scope>NUCLEOTIDE SEQUENCE [LARGE SCALE GENOMIC DNA]</scope>
    <source>
        <strain evidence="1 2">NST_G2</strain>
    </source>
</reference>
<name>A0A183SJG0_SCHSO</name>
<gene>
    <name evidence="1" type="ORF">SSLN_LOCUS4358</name>
</gene>
<dbReference type="AlphaFoldDB" id="A0A183SJG0"/>